<organism evidence="3 4">
    <name type="scientific">Trichophyton equinum (strain ATCC MYA-4606 / CBS 127.97)</name>
    <name type="common">Horse ringworm fungus</name>
    <dbReference type="NCBI Taxonomy" id="559882"/>
    <lineage>
        <taxon>Eukaryota</taxon>
        <taxon>Fungi</taxon>
        <taxon>Dikarya</taxon>
        <taxon>Ascomycota</taxon>
        <taxon>Pezizomycotina</taxon>
        <taxon>Eurotiomycetes</taxon>
        <taxon>Eurotiomycetidae</taxon>
        <taxon>Onygenales</taxon>
        <taxon>Arthrodermataceae</taxon>
        <taxon>Trichophyton</taxon>
    </lineage>
</organism>
<keyword evidence="4" id="KW-1185">Reference proteome</keyword>
<evidence type="ECO:0000256" key="1">
    <source>
        <dbReference type="SAM" id="MobiDB-lite"/>
    </source>
</evidence>
<gene>
    <name evidence="3" type="ORF">TEQG_04721</name>
</gene>
<feature type="region of interest" description="Disordered" evidence="1">
    <location>
        <begin position="1"/>
        <end position="55"/>
    </location>
</feature>
<name>F2PUZ5_TRIEC</name>
<dbReference type="Proteomes" id="UP000009169">
    <property type="component" value="Unassembled WGS sequence"/>
</dbReference>
<sequence length="148" mass="16729">MADEDALFNLAPNKNARVVRDQDEEEEEEEEKRRGGRELVKRKKKGEKSDHPSSSQFSLLLLTLPIIYFAACSTYFLSNARSLATLLQKSKPGLPDRQTDRQTDARAELPPGVGGRRRRCSSLPDQPNPSIIIIIIHHPCLREALRVL</sequence>
<protein>
    <submittedName>
        <fullName evidence="3">Uncharacterized protein</fullName>
    </submittedName>
</protein>
<dbReference type="HOGENOM" id="CLU_1760086_0_0_1"/>
<keyword evidence="2" id="KW-0812">Transmembrane</keyword>
<accession>F2PUZ5</accession>
<evidence type="ECO:0000256" key="2">
    <source>
        <dbReference type="SAM" id="Phobius"/>
    </source>
</evidence>
<keyword evidence="2" id="KW-1133">Transmembrane helix</keyword>
<dbReference type="EMBL" id="DS995741">
    <property type="protein sequence ID" value="EGE05713.1"/>
    <property type="molecule type" value="Genomic_DNA"/>
</dbReference>
<reference evidence="4" key="1">
    <citation type="journal article" date="2012" name="MBio">
        <title>Comparative genome analysis of Trichophyton rubrum and related dermatophytes reveals candidate genes involved in infection.</title>
        <authorList>
            <person name="Martinez D.A."/>
            <person name="Oliver B.G."/>
            <person name="Graeser Y."/>
            <person name="Goldberg J.M."/>
            <person name="Li W."/>
            <person name="Martinez-Rossi N.M."/>
            <person name="Monod M."/>
            <person name="Shelest E."/>
            <person name="Barton R.C."/>
            <person name="Birch E."/>
            <person name="Brakhage A.A."/>
            <person name="Chen Z."/>
            <person name="Gurr S.J."/>
            <person name="Heiman D."/>
            <person name="Heitman J."/>
            <person name="Kosti I."/>
            <person name="Rossi A."/>
            <person name="Saif S."/>
            <person name="Samalova M."/>
            <person name="Saunders C.W."/>
            <person name="Shea T."/>
            <person name="Summerbell R.C."/>
            <person name="Xu J."/>
            <person name="Young S."/>
            <person name="Zeng Q."/>
            <person name="Birren B.W."/>
            <person name="Cuomo C.A."/>
            <person name="White T.C."/>
        </authorList>
    </citation>
    <scope>NUCLEOTIDE SEQUENCE [LARGE SCALE GENOMIC DNA]</scope>
    <source>
        <strain evidence="4">ATCC MYA-4606 / CBS 127.97</strain>
    </source>
</reference>
<feature type="transmembrane region" description="Helical" evidence="2">
    <location>
        <begin position="57"/>
        <end position="77"/>
    </location>
</feature>
<proteinExistence type="predicted"/>
<keyword evidence="2" id="KW-0472">Membrane</keyword>
<feature type="compositionally biased region" description="Basic and acidic residues" evidence="1">
    <location>
        <begin position="97"/>
        <end position="107"/>
    </location>
</feature>
<dbReference type="AlphaFoldDB" id="F2PUZ5"/>
<dbReference type="VEuPathDB" id="FungiDB:TEQG_04721"/>
<evidence type="ECO:0000313" key="3">
    <source>
        <dbReference type="EMBL" id="EGE05713.1"/>
    </source>
</evidence>
<feature type="region of interest" description="Disordered" evidence="1">
    <location>
        <begin position="89"/>
        <end position="123"/>
    </location>
</feature>
<evidence type="ECO:0000313" key="4">
    <source>
        <dbReference type="Proteomes" id="UP000009169"/>
    </source>
</evidence>